<reference evidence="1" key="1">
    <citation type="submission" date="2023-06" db="EMBL/GenBank/DDBJ databases">
        <title>Black Yeasts Isolated from many extreme environments.</title>
        <authorList>
            <person name="Coleine C."/>
            <person name="Stajich J.E."/>
            <person name="Selbmann L."/>
        </authorList>
    </citation>
    <scope>NUCLEOTIDE SEQUENCE</scope>
    <source>
        <strain evidence="1">CCFEE 5200</strain>
    </source>
</reference>
<name>A0AAN6H1M1_9PEZI</name>
<dbReference type="Proteomes" id="UP001175353">
    <property type="component" value="Unassembled WGS sequence"/>
</dbReference>
<dbReference type="EMBL" id="JAUJLE010000578">
    <property type="protein sequence ID" value="KAK0952975.1"/>
    <property type="molecule type" value="Genomic_DNA"/>
</dbReference>
<evidence type="ECO:0000313" key="2">
    <source>
        <dbReference type="Proteomes" id="UP001175353"/>
    </source>
</evidence>
<proteinExistence type="predicted"/>
<gene>
    <name evidence="1" type="ORF">LTR91_024106</name>
</gene>
<comment type="caution">
    <text evidence="1">The sequence shown here is derived from an EMBL/GenBank/DDBJ whole genome shotgun (WGS) entry which is preliminary data.</text>
</comment>
<evidence type="ECO:0000313" key="1">
    <source>
        <dbReference type="EMBL" id="KAK0952975.1"/>
    </source>
</evidence>
<organism evidence="1 2">
    <name type="scientific">Friedmanniomyces endolithicus</name>
    <dbReference type="NCBI Taxonomy" id="329885"/>
    <lineage>
        <taxon>Eukaryota</taxon>
        <taxon>Fungi</taxon>
        <taxon>Dikarya</taxon>
        <taxon>Ascomycota</taxon>
        <taxon>Pezizomycotina</taxon>
        <taxon>Dothideomycetes</taxon>
        <taxon>Dothideomycetidae</taxon>
        <taxon>Mycosphaerellales</taxon>
        <taxon>Teratosphaeriaceae</taxon>
        <taxon>Friedmanniomyces</taxon>
    </lineage>
</organism>
<protein>
    <submittedName>
        <fullName evidence="1">Uncharacterized protein</fullName>
    </submittedName>
</protein>
<dbReference type="AlphaFoldDB" id="A0AAN6H1M1"/>
<keyword evidence="2" id="KW-1185">Reference proteome</keyword>
<accession>A0AAN6H1M1</accession>
<sequence>MAERRELGAVSKDSNIHPAQPQTGCRLLSLAPELRNNIYELVFDKSSDSPVDLRHTNPPSKALLLTCRAIHAQTTLVYRLAYRQYWSTNSFELTIPSNISSGGLQAALDCVKKLADQDCDRMAHVRFVGDFAERTYLGGGVWIRIRPERDHQPRYMYYQDVGDSGEGGERFGDRGRVWQDTDLSNLTSRVSTLAPVSMKVTLQIFILRLIAA</sequence>